<dbReference type="Proteomes" id="UP001596250">
    <property type="component" value="Unassembled WGS sequence"/>
</dbReference>
<comment type="caution">
    <text evidence="3">The sequence shown here is derived from an EMBL/GenBank/DDBJ whole genome shotgun (WGS) entry which is preliminary data.</text>
</comment>
<gene>
    <name evidence="3" type="ORF">ACFPXP_15435</name>
</gene>
<dbReference type="PANTHER" id="PTHR43798:SF31">
    <property type="entry name" value="AB HYDROLASE SUPERFAMILY PROTEIN YCLE"/>
    <property type="match status" value="1"/>
</dbReference>
<dbReference type="SUPFAM" id="SSF53474">
    <property type="entry name" value="alpha/beta-Hydrolases"/>
    <property type="match status" value="1"/>
</dbReference>
<dbReference type="PANTHER" id="PTHR43798">
    <property type="entry name" value="MONOACYLGLYCEROL LIPASE"/>
    <property type="match status" value="1"/>
</dbReference>
<evidence type="ECO:0000313" key="4">
    <source>
        <dbReference type="Proteomes" id="UP001596250"/>
    </source>
</evidence>
<keyword evidence="1 3" id="KW-0378">Hydrolase</keyword>
<dbReference type="RefSeq" id="WP_379895214.1">
    <property type="nucleotide sequence ID" value="NZ_CBCSCT010000027.1"/>
</dbReference>
<proteinExistence type="predicted"/>
<dbReference type="InterPro" id="IPR050266">
    <property type="entry name" value="AB_hydrolase_sf"/>
</dbReference>
<name>A0ABW1IRQ5_9BACL</name>
<dbReference type="InterPro" id="IPR000073">
    <property type="entry name" value="AB_hydrolase_1"/>
</dbReference>
<evidence type="ECO:0000256" key="1">
    <source>
        <dbReference type="ARBA" id="ARBA00022801"/>
    </source>
</evidence>
<dbReference type="GO" id="GO:0016787">
    <property type="term" value="F:hydrolase activity"/>
    <property type="evidence" value="ECO:0007669"/>
    <property type="project" value="UniProtKB-KW"/>
</dbReference>
<dbReference type="Gene3D" id="3.40.50.1820">
    <property type="entry name" value="alpha/beta hydrolase"/>
    <property type="match status" value="1"/>
</dbReference>
<protein>
    <submittedName>
        <fullName evidence="3">Alpha/beta fold hydrolase</fullName>
    </submittedName>
</protein>
<dbReference type="Pfam" id="PF00561">
    <property type="entry name" value="Abhydrolase_1"/>
    <property type="match status" value="1"/>
</dbReference>
<accession>A0ABW1IRQ5</accession>
<sequence>MVAVDIIGGSGRSEPNSNYYSQFSQVVWIDEVMDALQIQKAHICGVSYGAYLSYLYTLKRPDRVNKAVCLAGRIPSSQFEVMMKMMAAFLPEALFPSEKSCRRLLNKLTAPGSIVFQENEALMRHWYYLLKYFNNRSMMQHKIEIHPNHELKMLKKNTLFLIGEYDRLTNYKKAIHRLDENELNYTVIRDAGHAINHEQAAVINREIVGFLS</sequence>
<evidence type="ECO:0000313" key="3">
    <source>
        <dbReference type="EMBL" id="MFC5987798.1"/>
    </source>
</evidence>
<organism evidence="3 4">
    <name type="scientific">Marinicrinis lubricantis</name>
    <dbReference type="NCBI Taxonomy" id="2086470"/>
    <lineage>
        <taxon>Bacteria</taxon>
        <taxon>Bacillati</taxon>
        <taxon>Bacillota</taxon>
        <taxon>Bacilli</taxon>
        <taxon>Bacillales</taxon>
        <taxon>Paenibacillaceae</taxon>
    </lineage>
</organism>
<evidence type="ECO:0000259" key="2">
    <source>
        <dbReference type="Pfam" id="PF00561"/>
    </source>
</evidence>
<reference evidence="4" key="1">
    <citation type="journal article" date="2019" name="Int. J. Syst. Evol. Microbiol.">
        <title>The Global Catalogue of Microorganisms (GCM) 10K type strain sequencing project: providing services to taxonomists for standard genome sequencing and annotation.</title>
        <authorList>
            <consortium name="The Broad Institute Genomics Platform"/>
            <consortium name="The Broad Institute Genome Sequencing Center for Infectious Disease"/>
            <person name="Wu L."/>
            <person name="Ma J."/>
        </authorList>
    </citation>
    <scope>NUCLEOTIDE SEQUENCE [LARGE SCALE GENOMIC DNA]</scope>
    <source>
        <strain evidence="4">CCM 8749</strain>
    </source>
</reference>
<dbReference type="EMBL" id="JBHSQV010000170">
    <property type="protein sequence ID" value="MFC5987798.1"/>
    <property type="molecule type" value="Genomic_DNA"/>
</dbReference>
<feature type="domain" description="AB hydrolase-1" evidence="2">
    <location>
        <begin position="9"/>
        <end position="91"/>
    </location>
</feature>
<dbReference type="InterPro" id="IPR029058">
    <property type="entry name" value="AB_hydrolase_fold"/>
</dbReference>
<keyword evidence="4" id="KW-1185">Reference proteome</keyword>